<dbReference type="Gene3D" id="3.60.110.10">
    <property type="entry name" value="Carbon-nitrogen hydrolase"/>
    <property type="match status" value="1"/>
</dbReference>
<dbReference type="PROSITE" id="PS50263">
    <property type="entry name" value="CN_HYDROLASE"/>
    <property type="match status" value="1"/>
</dbReference>
<evidence type="ECO:0000256" key="1">
    <source>
        <dbReference type="ARBA" id="ARBA00010613"/>
    </source>
</evidence>
<dbReference type="EMBL" id="SMCR01000002">
    <property type="protein sequence ID" value="TCV98835.1"/>
    <property type="molecule type" value="Genomic_DNA"/>
</dbReference>
<sequence length="271" mass="29737">MKVAMGQFAVSREWQKNAQTCISLMAKANATGADLLVMPEWVLAQDLADPEGALRAAQPLDGPFVSLLLAASRENTLTSIMSIHVPTEGRQVKNVLIAIREGEIIGHYEKMHLYDAFTLRESERVVPGNSIPPLIEVAGIKVGLMICYDLRFPELARRLVVDGAQVLVLPAAWVKGPHKEQHWEVLVTARALENTCYLVAVGECGPRNIGNSMVADPLGVVIARAAEGPGLVFTELDPERITYARHVLPVLENRRFARPELIGNERNPPQS</sequence>
<dbReference type="CDD" id="cd07581">
    <property type="entry name" value="nitrilase_3"/>
    <property type="match status" value="1"/>
</dbReference>
<dbReference type="InterPro" id="IPR003010">
    <property type="entry name" value="C-N_Hydrolase"/>
</dbReference>
<name>A0A4R3Z1G5_9GAMM</name>
<dbReference type="OrthoDB" id="9811121at2"/>
<accession>A0A4R3Z1G5</accession>
<gene>
    <name evidence="3" type="ORF">EDC52_102156</name>
</gene>
<dbReference type="RefSeq" id="WP_131864236.1">
    <property type="nucleotide sequence ID" value="NZ_SMCR01000002.1"/>
</dbReference>
<evidence type="ECO:0000259" key="2">
    <source>
        <dbReference type="PROSITE" id="PS50263"/>
    </source>
</evidence>
<dbReference type="PANTHER" id="PTHR23088:SF27">
    <property type="entry name" value="DEAMINATED GLUTATHIONE AMIDASE"/>
    <property type="match status" value="1"/>
</dbReference>
<comment type="caution">
    <text evidence="3">The sequence shown here is derived from an EMBL/GenBank/DDBJ whole genome shotgun (WGS) entry which is preliminary data.</text>
</comment>
<dbReference type="NCBIfam" id="NF033621">
    <property type="entry name" value="de_GSH_amidase"/>
    <property type="match status" value="1"/>
</dbReference>
<dbReference type="InterPro" id="IPR036526">
    <property type="entry name" value="C-N_Hydrolase_sf"/>
</dbReference>
<evidence type="ECO:0000313" key="4">
    <source>
        <dbReference type="Proteomes" id="UP000295719"/>
    </source>
</evidence>
<dbReference type="GO" id="GO:0016787">
    <property type="term" value="F:hydrolase activity"/>
    <property type="evidence" value="ECO:0007669"/>
    <property type="project" value="UniProtKB-KW"/>
</dbReference>
<dbReference type="Pfam" id="PF00795">
    <property type="entry name" value="CN_hydrolase"/>
    <property type="match status" value="1"/>
</dbReference>
<dbReference type="PANTHER" id="PTHR23088">
    <property type="entry name" value="NITRILASE-RELATED"/>
    <property type="match status" value="1"/>
</dbReference>
<proteinExistence type="inferred from homology"/>
<keyword evidence="3" id="KW-0378">Hydrolase</keyword>
<comment type="similarity">
    <text evidence="1">Belongs to the carbon-nitrogen hydrolase superfamily. NIT1/NIT2 family.</text>
</comment>
<dbReference type="InterPro" id="IPR001110">
    <property type="entry name" value="UPF0012_CS"/>
</dbReference>
<keyword evidence="4" id="KW-1185">Reference proteome</keyword>
<reference evidence="3 4" key="1">
    <citation type="submission" date="2019-03" db="EMBL/GenBank/DDBJ databases">
        <title>Genomic Encyclopedia of Type Strains, Phase IV (KMG-IV): sequencing the most valuable type-strain genomes for metagenomic binning, comparative biology and taxonomic classification.</title>
        <authorList>
            <person name="Goeker M."/>
        </authorList>
    </citation>
    <scope>NUCLEOTIDE SEQUENCE [LARGE SCALE GENOMIC DNA]</scope>
    <source>
        <strain evidence="3 4">DSM 19580</strain>
    </source>
</reference>
<organism evidence="3 4">
    <name type="scientific">Biostraticola tofi</name>
    <dbReference type="NCBI Taxonomy" id="466109"/>
    <lineage>
        <taxon>Bacteria</taxon>
        <taxon>Pseudomonadati</taxon>
        <taxon>Pseudomonadota</taxon>
        <taxon>Gammaproteobacteria</taxon>
        <taxon>Enterobacterales</taxon>
        <taxon>Bruguierivoracaceae</taxon>
        <taxon>Biostraticola</taxon>
    </lineage>
</organism>
<evidence type="ECO:0000313" key="3">
    <source>
        <dbReference type="EMBL" id="TCV98835.1"/>
    </source>
</evidence>
<protein>
    <submittedName>
        <fullName evidence="3">Putative amidohydrolase</fullName>
    </submittedName>
</protein>
<dbReference type="PROSITE" id="PS01227">
    <property type="entry name" value="UPF0012"/>
    <property type="match status" value="1"/>
</dbReference>
<dbReference type="SUPFAM" id="SSF56317">
    <property type="entry name" value="Carbon-nitrogen hydrolase"/>
    <property type="match status" value="1"/>
</dbReference>
<dbReference type="AlphaFoldDB" id="A0A4R3Z1G5"/>
<dbReference type="InterPro" id="IPR047999">
    <property type="entry name" value="De_GSH_amidase"/>
</dbReference>
<dbReference type="Proteomes" id="UP000295719">
    <property type="component" value="Unassembled WGS sequence"/>
</dbReference>
<feature type="domain" description="CN hydrolase" evidence="2">
    <location>
        <begin position="1"/>
        <end position="238"/>
    </location>
</feature>